<accession>A0ABZ1TTM5</accession>
<dbReference type="SUPFAM" id="SSF53335">
    <property type="entry name" value="S-adenosyl-L-methionine-dependent methyltransferases"/>
    <property type="match status" value="1"/>
</dbReference>
<evidence type="ECO:0000256" key="2">
    <source>
        <dbReference type="ARBA" id="ARBA00022679"/>
    </source>
</evidence>
<dbReference type="InterPro" id="IPR041698">
    <property type="entry name" value="Methyltransf_25"/>
</dbReference>
<sequence>MTRAFSGDVAGYYAKYRRGYPPQAIDALQEAFGLSTDDAVLDLGCGTGQLALPLADRVRSVIGMDPEPDMLRLAGDAASEQGIGNATWILGGDRDVPALRALLGRSSLAMTVIGNAIHWMRHEELFDALVPLLRPGGGIAVVANGTPLWLQENSWSPALRAGLERHFDTGLATSCGTLARDRDQYRQALGAAGFTDVREIVVEYTDELTLEQIVGGVCSAVPADQLPAPAERPAFAEYIRQCLPADQDTFTEHVRVAILTARA</sequence>
<dbReference type="EMBL" id="CP108110">
    <property type="protein sequence ID" value="WUQ81635.1"/>
    <property type="molecule type" value="Genomic_DNA"/>
</dbReference>
<name>A0ABZ1TTM5_9ACTN</name>
<dbReference type="RefSeq" id="WP_328952709.1">
    <property type="nucleotide sequence ID" value="NZ_CP108110.1"/>
</dbReference>
<gene>
    <name evidence="4" type="ORF">OHA16_00835</name>
</gene>
<dbReference type="GO" id="GO:0008168">
    <property type="term" value="F:methyltransferase activity"/>
    <property type="evidence" value="ECO:0007669"/>
    <property type="project" value="UniProtKB-KW"/>
</dbReference>
<keyword evidence="1 4" id="KW-0489">Methyltransferase</keyword>
<dbReference type="GO" id="GO:0032259">
    <property type="term" value="P:methylation"/>
    <property type="evidence" value="ECO:0007669"/>
    <property type="project" value="UniProtKB-KW"/>
</dbReference>
<organism evidence="4 5">
    <name type="scientific">Kitasatospora purpeofusca</name>
    <dbReference type="NCBI Taxonomy" id="67352"/>
    <lineage>
        <taxon>Bacteria</taxon>
        <taxon>Bacillati</taxon>
        <taxon>Actinomycetota</taxon>
        <taxon>Actinomycetes</taxon>
        <taxon>Kitasatosporales</taxon>
        <taxon>Streptomycetaceae</taxon>
        <taxon>Kitasatospora</taxon>
    </lineage>
</organism>
<proteinExistence type="predicted"/>
<dbReference type="Pfam" id="PF13649">
    <property type="entry name" value="Methyltransf_25"/>
    <property type="match status" value="1"/>
</dbReference>
<keyword evidence="5" id="KW-1185">Reference proteome</keyword>
<evidence type="ECO:0000259" key="3">
    <source>
        <dbReference type="Pfam" id="PF13649"/>
    </source>
</evidence>
<evidence type="ECO:0000313" key="5">
    <source>
        <dbReference type="Proteomes" id="UP001432222"/>
    </source>
</evidence>
<keyword evidence="2" id="KW-0808">Transferase</keyword>
<dbReference type="CDD" id="cd02440">
    <property type="entry name" value="AdoMet_MTases"/>
    <property type="match status" value="1"/>
</dbReference>
<evidence type="ECO:0000313" key="4">
    <source>
        <dbReference type="EMBL" id="WUQ81635.1"/>
    </source>
</evidence>
<dbReference type="PANTHER" id="PTHR44942">
    <property type="entry name" value="METHYLTRANSF_11 DOMAIN-CONTAINING PROTEIN"/>
    <property type="match status" value="1"/>
</dbReference>
<feature type="domain" description="Methyltransferase" evidence="3">
    <location>
        <begin position="40"/>
        <end position="137"/>
    </location>
</feature>
<reference evidence="4" key="1">
    <citation type="submission" date="2022-10" db="EMBL/GenBank/DDBJ databases">
        <title>The complete genomes of actinobacterial strains from the NBC collection.</title>
        <authorList>
            <person name="Joergensen T.S."/>
            <person name="Alvarez Arevalo M."/>
            <person name="Sterndorff E.B."/>
            <person name="Faurdal D."/>
            <person name="Vuksanovic O."/>
            <person name="Mourched A.-S."/>
            <person name="Charusanti P."/>
            <person name="Shaw S."/>
            <person name="Blin K."/>
            <person name="Weber T."/>
        </authorList>
    </citation>
    <scope>NUCLEOTIDE SEQUENCE</scope>
    <source>
        <strain evidence="4">NBC_00222</strain>
    </source>
</reference>
<dbReference type="Proteomes" id="UP001432222">
    <property type="component" value="Chromosome"/>
</dbReference>
<evidence type="ECO:0000256" key="1">
    <source>
        <dbReference type="ARBA" id="ARBA00022603"/>
    </source>
</evidence>
<protein>
    <submittedName>
        <fullName evidence="4">Methyltransferase domain-containing protein</fullName>
    </submittedName>
</protein>
<dbReference type="InterPro" id="IPR051052">
    <property type="entry name" value="Diverse_substrate_MTase"/>
</dbReference>
<dbReference type="PANTHER" id="PTHR44942:SF4">
    <property type="entry name" value="METHYLTRANSFERASE TYPE 11 DOMAIN-CONTAINING PROTEIN"/>
    <property type="match status" value="1"/>
</dbReference>
<dbReference type="Gene3D" id="3.40.50.150">
    <property type="entry name" value="Vaccinia Virus protein VP39"/>
    <property type="match status" value="1"/>
</dbReference>
<dbReference type="InterPro" id="IPR029063">
    <property type="entry name" value="SAM-dependent_MTases_sf"/>
</dbReference>